<feature type="region of interest" description="Disordered" evidence="1">
    <location>
        <begin position="152"/>
        <end position="177"/>
    </location>
</feature>
<comment type="caution">
    <text evidence="2">The sequence shown here is derived from an EMBL/GenBank/DDBJ whole genome shotgun (WGS) entry which is preliminary data.</text>
</comment>
<sequence>MLLNVEASNKKCIHTHSTISEHYMCAHKKHLHLALTYTHKLSFKVAMLSYENTTGISPSSATIKEGSLSYYFNLPNEGIFSPHQTPTSKHHIIYTSRNLNFLPSTYPITQHRGKLAPSSAKTQSRPLLDADAGGAAPLSWLSALFSKRKKPHRTRSPHACDEQACEPSPAASLEWEPPRASSWEQLSSWEKPSSSLWNLFTEEPHRASEADMQELLPSRAVQDAAQEFDPLMKKQETSSKGWAKSFLTIKWAIKLRRPSKKGAHGYGDDDDRGASAGATSSKSGRSQNVIQSGQLKVAQERAFHSQRELGATWSSHYNSRLQTYGNCNSNLRPSHHSRGDHGLLRFYLAPTRGLKMGGKRPKSHHPLIPEI</sequence>
<dbReference type="EMBL" id="JABFUD020000013">
    <property type="protein sequence ID" value="KAI5071961.1"/>
    <property type="molecule type" value="Genomic_DNA"/>
</dbReference>
<dbReference type="Proteomes" id="UP000886520">
    <property type="component" value="Chromosome 13"/>
</dbReference>
<evidence type="ECO:0000313" key="3">
    <source>
        <dbReference type="Proteomes" id="UP000886520"/>
    </source>
</evidence>
<gene>
    <name evidence="2" type="ORF">GOP47_0014212</name>
</gene>
<organism evidence="2 3">
    <name type="scientific">Adiantum capillus-veneris</name>
    <name type="common">Maidenhair fern</name>
    <dbReference type="NCBI Taxonomy" id="13818"/>
    <lineage>
        <taxon>Eukaryota</taxon>
        <taxon>Viridiplantae</taxon>
        <taxon>Streptophyta</taxon>
        <taxon>Embryophyta</taxon>
        <taxon>Tracheophyta</taxon>
        <taxon>Polypodiopsida</taxon>
        <taxon>Polypodiidae</taxon>
        <taxon>Polypodiales</taxon>
        <taxon>Pteridineae</taxon>
        <taxon>Pteridaceae</taxon>
        <taxon>Vittarioideae</taxon>
        <taxon>Adiantum</taxon>
    </lineage>
</organism>
<feature type="region of interest" description="Disordered" evidence="1">
    <location>
        <begin position="259"/>
        <end position="290"/>
    </location>
</feature>
<reference evidence="2" key="1">
    <citation type="submission" date="2021-01" db="EMBL/GenBank/DDBJ databases">
        <title>Adiantum capillus-veneris genome.</title>
        <authorList>
            <person name="Fang Y."/>
            <person name="Liao Q."/>
        </authorList>
    </citation>
    <scope>NUCLEOTIDE SEQUENCE</scope>
    <source>
        <strain evidence="2">H3</strain>
        <tissue evidence="2">Leaf</tissue>
    </source>
</reference>
<dbReference type="OrthoDB" id="1932224at2759"/>
<accession>A0A9D4UQ91</accession>
<keyword evidence="3" id="KW-1185">Reference proteome</keyword>
<feature type="compositionally biased region" description="Low complexity" evidence="1">
    <location>
        <begin position="274"/>
        <end position="286"/>
    </location>
</feature>
<evidence type="ECO:0000256" key="1">
    <source>
        <dbReference type="SAM" id="MobiDB-lite"/>
    </source>
</evidence>
<evidence type="ECO:0000313" key="2">
    <source>
        <dbReference type="EMBL" id="KAI5071961.1"/>
    </source>
</evidence>
<name>A0A9D4UQ91_ADICA</name>
<protein>
    <submittedName>
        <fullName evidence="2">Uncharacterized protein</fullName>
    </submittedName>
</protein>
<proteinExistence type="predicted"/>
<dbReference type="AlphaFoldDB" id="A0A9D4UQ91"/>